<protein>
    <submittedName>
        <fullName evidence="4">Uncharacterized protein</fullName>
    </submittedName>
</protein>
<reference evidence="4" key="1">
    <citation type="submission" date="2016-04" db="EMBL/GenBank/DDBJ databases">
        <authorList>
            <person name="Nguyen H.D."/>
            <person name="Samba Siva P."/>
            <person name="Cullis J."/>
            <person name="Levesque C.A."/>
            <person name="Hambleton S."/>
        </authorList>
    </citation>
    <scope>NUCLEOTIDE SEQUENCE</scope>
    <source>
        <strain evidence="4">DAOMC 236416</strain>
    </source>
</reference>
<evidence type="ECO:0000256" key="1">
    <source>
        <dbReference type="SAM" id="MobiDB-lite"/>
    </source>
</evidence>
<dbReference type="Pfam" id="PF19343">
    <property type="entry name" value="HAM1_N"/>
    <property type="match status" value="1"/>
</dbReference>
<feature type="compositionally biased region" description="Basic and acidic residues" evidence="1">
    <location>
        <begin position="326"/>
        <end position="341"/>
    </location>
</feature>
<evidence type="ECO:0000313" key="5">
    <source>
        <dbReference type="Proteomes" id="UP000077521"/>
    </source>
</evidence>
<dbReference type="InterPro" id="IPR027842">
    <property type="entry name" value="HAM1-like_C"/>
</dbReference>
<dbReference type="Gene3D" id="3.15.10.10">
    <property type="entry name" value="Bactericidal permeability-increasing protein, domain 1"/>
    <property type="match status" value="1"/>
</dbReference>
<accession>A0A177T5Z7</accession>
<feature type="compositionally biased region" description="Gly residues" evidence="1">
    <location>
        <begin position="14"/>
        <end position="23"/>
    </location>
</feature>
<feature type="region of interest" description="Disordered" evidence="1">
    <location>
        <begin position="1"/>
        <end position="47"/>
    </location>
</feature>
<evidence type="ECO:0000313" key="4">
    <source>
        <dbReference type="EMBL" id="KAE8239043.1"/>
    </source>
</evidence>
<dbReference type="Proteomes" id="UP000077521">
    <property type="component" value="Unassembled WGS sequence"/>
</dbReference>
<name>A0A177T5Z7_9BASI</name>
<feature type="region of interest" description="Disordered" evidence="1">
    <location>
        <begin position="326"/>
        <end position="358"/>
    </location>
</feature>
<dbReference type="InterPro" id="IPR045967">
    <property type="entry name" value="HAM1-like_N"/>
</dbReference>
<feature type="domain" description="HAM1-like N-terminal" evidence="3">
    <location>
        <begin position="363"/>
        <end position="412"/>
    </location>
</feature>
<dbReference type="EMBL" id="LWDF02001356">
    <property type="protein sequence ID" value="KAE8239043.1"/>
    <property type="molecule type" value="Genomic_DNA"/>
</dbReference>
<sequence>MAAGDRQAFPLEGGAAGQSGQQGAGNYQQQRQQEQLERQYQHQRPLQRQELTPYAAFMRADIDLGHCLEEVDQRARELGFPPDWRLLLRRHGFEIAAEEVEEDDASPPPQVGFPPAARGVSGLIHSHHGPGPSAASSRSQGPGQHQQVSTQGGLQGMGPASVHPRSAPSGIAAQQHALLAGSAAQPASPQHAPIPMPILPPAVGTSARSMPESTTTSGGRAAGKRPASTSPSVLAAEDYHKRRLAGGIRSTAAPRPIYGVGGPARGASGPAAREVIEIADSEEDTVECGGGCRTTTSIQWHTSQLDKEVKLCQDCYIRERREIRALEGDEGEGSDKGHEGEDNGEDDPGRSGRGGKSRVEGWGLTLSQIQCDMRDVHFFINKKAGFPRIKDQGTADVTMSGNGLSVTIHLEAGSSPSTRAKHGLHPVFTVKNVKAKVDKLNFAIRGSNHDLFIQLLRPLATGLIKKQIQDAAEQGIRDGLEKAELPRRRRSVSPELVSMHLGPGRNGAGNANQPNGDPVPGHGPDMTVNGLSLLSQVHQVELARHDGPEADAAAQALQGVSQIFTHPAHQPPTRQLHTAEEGMKST</sequence>
<dbReference type="PANTHER" id="PTHR31138">
    <property type="entry name" value="CHROMOSOME 19, WHOLE GENOME SHOTGUN SEQUENCE"/>
    <property type="match status" value="1"/>
</dbReference>
<feature type="compositionally biased region" description="Polar residues" evidence="1">
    <location>
        <begin position="206"/>
        <end position="218"/>
    </location>
</feature>
<comment type="caution">
    <text evidence="4">The sequence shown here is derived from an EMBL/GenBank/DDBJ whole genome shotgun (WGS) entry which is preliminary data.</text>
</comment>
<dbReference type="Pfam" id="PF14613">
    <property type="entry name" value="HAM1_C"/>
    <property type="match status" value="1"/>
</dbReference>
<evidence type="ECO:0000259" key="3">
    <source>
        <dbReference type="Pfam" id="PF19343"/>
    </source>
</evidence>
<feature type="compositionally biased region" description="Low complexity" evidence="1">
    <location>
        <begin position="24"/>
        <end position="33"/>
    </location>
</feature>
<feature type="region of interest" description="Disordered" evidence="1">
    <location>
        <begin position="99"/>
        <end position="237"/>
    </location>
</feature>
<feature type="domain" description="HAM1-like C-terminal" evidence="2">
    <location>
        <begin position="436"/>
        <end position="483"/>
    </location>
</feature>
<feature type="compositionally biased region" description="Polar residues" evidence="1">
    <location>
        <begin position="134"/>
        <end position="152"/>
    </location>
</feature>
<dbReference type="PANTHER" id="PTHR31138:SF1">
    <property type="entry name" value="PDZ DOMAIN-CONTAINING PROTEIN"/>
    <property type="match status" value="1"/>
</dbReference>
<gene>
    <name evidence="4" type="ORF">A4X13_0g8273</name>
</gene>
<dbReference type="AlphaFoldDB" id="A0A177T5Z7"/>
<evidence type="ECO:0000259" key="2">
    <source>
        <dbReference type="Pfam" id="PF14613"/>
    </source>
</evidence>
<feature type="compositionally biased region" description="Low complexity" evidence="1">
    <location>
        <begin position="176"/>
        <end position="191"/>
    </location>
</feature>
<proteinExistence type="predicted"/>
<feature type="region of interest" description="Disordered" evidence="1">
    <location>
        <begin position="501"/>
        <end position="526"/>
    </location>
</feature>
<keyword evidence="5" id="KW-1185">Reference proteome</keyword>
<feature type="region of interest" description="Disordered" evidence="1">
    <location>
        <begin position="567"/>
        <end position="586"/>
    </location>
</feature>
<feature type="compositionally biased region" description="Basic and acidic residues" evidence="1">
    <location>
        <begin position="577"/>
        <end position="586"/>
    </location>
</feature>
<organism evidence="4 5">
    <name type="scientific">Tilletia indica</name>
    <dbReference type="NCBI Taxonomy" id="43049"/>
    <lineage>
        <taxon>Eukaryota</taxon>
        <taxon>Fungi</taxon>
        <taxon>Dikarya</taxon>
        <taxon>Basidiomycota</taxon>
        <taxon>Ustilaginomycotina</taxon>
        <taxon>Exobasidiomycetes</taxon>
        <taxon>Tilletiales</taxon>
        <taxon>Tilletiaceae</taxon>
        <taxon>Tilletia</taxon>
    </lineage>
</organism>
<reference evidence="4" key="2">
    <citation type="journal article" date="2019" name="IMA Fungus">
        <title>Genome sequencing and comparison of five Tilletia species to identify candidate genes for the detection of regulated species infecting wheat.</title>
        <authorList>
            <person name="Nguyen H.D.T."/>
            <person name="Sultana T."/>
            <person name="Kesanakurti P."/>
            <person name="Hambleton S."/>
        </authorList>
    </citation>
    <scope>NUCLEOTIDE SEQUENCE</scope>
    <source>
        <strain evidence="4">DAOMC 236416</strain>
    </source>
</reference>